<reference evidence="4" key="1">
    <citation type="submission" date="2021-01" db="EMBL/GenBank/DDBJ databases">
        <authorList>
            <person name="Corre E."/>
            <person name="Pelletier E."/>
            <person name="Niang G."/>
            <person name="Scheremetjew M."/>
            <person name="Finn R."/>
            <person name="Kale V."/>
            <person name="Holt S."/>
            <person name="Cochrane G."/>
            <person name="Meng A."/>
            <person name="Brown T."/>
            <person name="Cohen L."/>
        </authorList>
    </citation>
    <scope>NUCLEOTIDE SEQUENCE</scope>
</reference>
<evidence type="ECO:0000256" key="2">
    <source>
        <dbReference type="ARBA" id="ARBA00022448"/>
    </source>
</evidence>
<evidence type="ECO:0000256" key="1">
    <source>
        <dbReference type="ARBA" id="ARBA00005901"/>
    </source>
</evidence>
<name>A0A7S1FAL2_NOCSC</name>
<keyword evidence="2" id="KW-0813">Transport</keyword>
<dbReference type="Pfam" id="PF01991">
    <property type="entry name" value="vATP-synt_E"/>
    <property type="match status" value="1"/>
</dbReference>
<sequence length="217" mass="24613">MDPNEAASQIEQMRNFILNEAKDKAEEIDLKSKEEFQIEKFKIVDREKQRIRADTVRKLKQLETKQAIDRSTAINHSRLKRILRQAQAVEDISSLSKESLRSKSCDKQFVERTLAQGLLALLEEEVVVQCREADLPLVEQCLAPACKLYSDTIQEQTGATKGCTLTIDKSRFLSKDKLGGVVLSCQNNKIVIDNTADLRLSLVLEQDKPAIKKLLFP</sequence>
<dbReference type="SUPFAM" id="SSF160527">
    <property type="entry name" value="V-type ATPase subunit E-like"/>
    <property type="match status" value="1"/>
</dbReference>
<proteinExistence type="inferred from homology"/>
<dbReference type="Gene3D" id="6.10.250.1620">
    <property type="match status" value="1"/>
</dbReference>
<accession>A0A7S1FAL2</accession>
<dbReference type="EMBL" id="HBFQ01039018">
    <property type="protein sequence ID" value="CAD8853320.1"/>
    <property type="molecule type" value="Transcribed_RNA"/>
</dbReference>
<organism evidence="4">
    <name type="scientific">Noctiluca scintillans</name>
    <name type="common">Sea sparkle</name>
    <name type="synonym">Red tide dinoflagellate</name>
    <dbReference type="NCBI Taxonomy" id="2966"/>
    <lineage>
        <taxon>Eukaryota</taxon>
        <taxon>Sar</taxon>
        <taxon>Alveolata</taxon>
        <taxon>Dinophyceae</taxon>
        <taxon>Noctilucales</taxon>
        <taxon>Noctilucaceae</taxon>
        <taxon>Noctiluca</taxon>
    </lineage>
</organism>
<comment type="similarity">
    <text evidence="1">Belongs to the V-ATPase E subunit family.</text>
</comment>
<dbReference type="InterPro" id="IPR002842">
    <property type="entry name" value="ATPase_V1_Esu"/>
</dbReference>
<dbReference type="Gene3D" id="3.30.2320.30">
    <property type="entry name" value="ATP synthase, E subunit, C-terminal"/>
    <property type="match status" value="1"/>
</dbReference>
<evidence type="ECO:0000256" key="3">
    <source>
        <dbReference type="ARBA" id="ARBA00023065"/>
    </source>
</evidence>
<evidence type="ECO:0008006" key="5">
    <source>
        <dbReference type="Google" id="ProtNLM"/>
    </source>
</evidence>
<dbReference type="AlphaFoldDB" id="A0A7S1FAL2"/>
<dbReference type="GO" id="GO:0033178">
    <property type="term" value="C:proton-transporting two-sector ATPase complex, catalytic domain"/>
    <property type="evidence" value="ECO:0007669"/>
    <property type="project" value="InterPro"/>
</dbReference>
<dbReference type="InterPro" id="IPR038495">
    <property type="entry name" value="ATPase_E_C"/>
</dbReference>
<evidence type="ECO:0000313" key="4">
    <source>
        <dbReference type="EMBL" id="CAD8853320.1"/>
    </source>
</evidence>
<dbReference type="GO" id="GO:0046961">
    <property type="term" value="F:proton-transporting ATPase activity, rotational mechanism"/>
    <property type="evidence" value="ECO:0007669"/>
    <property type="project" value="InterPro"/>
</dbReference>
<dbReference type="PANTHER" id="PTHR45715">
    <property type="entry name" value="ATPASE H+-TRANSPORTING V1 SUBUNIT E1A-RELATED"/>
    <property type="match status" value="1"/>
</dbReference>
<protein>
    <recommendedName>
        <fullName evidence="5">V-type proton ATPase subunit E</fullName>
    </recommendedName>
</protein>
<gene>
    <name evidence="4" type="ORF">NSCI0253_LOCUS27670</name>
</gene>
<keyword evidence="3" id="KW-0406">Ion transport</keyword>